<comment type="caution">
    <text evidence="1">The sequence shown here is derived from an EMBL/GenBank/DDBJ whole genome shotgun (WGS) entry which is preliminary data.</text>
</comment>
<proteinExistence type="predicted"/>
<evidence type="ECO:0000313" key="2">
    <source>
        <dbReference type="Proteomes" id="UP000692954"/>
    </source>
</evidence>
<sequence length="193" mass="23058">MIINDDLLKELNLQNLQSKRVEQNDSTKNKIENTNAQSPYIKCIVLILGTLLMFGNNYSFEILKLYRVNQLNNQKLQFPNLIYCIQHLHFQISSQLQSEESQLTYQLQYQIYFRSESGNNRIQFNYCDCVTHYIIWWFISKLFDNVKLVGLSLEQLQKIYQQHKLQSQEDGLEEKNFLLLLDMLWQSLNLHVE</sequence>
<gene>
    <name evidence="1" type="ORF">PSON_ATCC_30995.1.T0640048</name>
</gene>
<dbReference type="Proteomes" id="UP000692954">
    <property type="component" value="Unassembled WGS sequence"/>
</dbReference>
<organism evidence="1 2">
    <name type="scientific">Paramecium sonneborni</name>
    <dbReference type="NCBI Taxonomy" id="65129"/>
    <lineage>
        <taxon>Eukaryota</taxon>
        <taxon>Sar</taxon>
        <taxon>Alveolata</taxon>
        <taxon>Ciliophora</taxon>
        <taxon>Intramacronucleata</taxon>
        <taxon>Oligohymenophorea</taxon>
        <taxon>Peniculida</taxon>
        <taxon>Parameciidae</taxon>
        <taxon>Paramecium</taxon>
    </lineage>
</organism>
<evidence type="ECO:0000313" key="1">
    <source>
        <dbReference type="EMBL" id="CAD8095188.1"/>
    </source>
</evidence>
<dbReference type="AlphaFoldDB" id="A0A8S1NRR8"/>
<accession>A0A8S1NRR8</accession>
<protein>
    <submittedName>
        <fullName evidence="1">Uncharacterized protein</fullName>
    </submittedName>
</protein>
<reference evidence="1" key="1">
    <citation type="submission" date="2021-01" db="EMBL/GenBank/DDBJ databases">
        <authorList>
            <consortium name="Genoscope - CEA"/>
            <person name="William W."/>
        </authorList>
    </citation>
    <scope>NUCLEOTIDE SEQUENCE</scope>
</reference>
<dbReference type="EMBL" id="CAJJDN010000064">
    <property type="protein sequence ID" value="CAD8095188.1"/>
    <property type="molecule type" value="Genomic_DNA"/>
</dbReference>
<keyword evidence="2" id="KW-1185">Reference proteome</keyword>
<name>A0A8S1NRR8_9CILI</name>